<keyword evidence="1" id="KW-0472">Membrane</keyword>
<feature type="transmembrane region" description="Helical" evidence="1">
    <location>
        <begin position="61"/>
        <end position="81"/>
    </location>
</feature>
<organism evidence="3">
    <name type="scientific">Lysobacter firmicutimachus</name>
    <dbReference type="NCBI Taxonomy" id="1792846"/>
    <lineage>
        <taxon>Bacteria</taxon>
        <taxon>Pseudomonadati</taxon>
        <taxon>Pseudomonadota</taxon>
        <taxon>Gammaproteobacteria</taxon>
        <taxon>Lysobacterales</taxon>
        <taxon>Lysobacteraceae</taxon>
        <taxon>Lysobacter</taxon>
    </lineage>
</organism>
<protein>
    <submittedName>
        <fullName evidence="3">Uncharacterized protein</fullName>
    </submittedName>
</protein>
<dbReference type="EMBL" id="JBANDL010000002">
    <property type="protein sequence ID" value="MEI2454431.1"/>
    <property type="molecule type" value="Genomic_DNA"/>
</dbReference>
<reference evidence="2 4" key="1">
    <citation type="submission" date="2024-02" db="EMBL/GenBank/DDBJ databases">
        <title>Lysobacter Genome Sequencing and Mining.</title>
        <authorList>
            <person name="Bierman J."/>
            <person name="Walker M.C."/>
        </authorList>
    </citation>
    <scope>NUCLEOTIDE SEQUENCE [LARGE SCALE GENOMIC DNA]</scope>
    <source>
        <strain evidence="2 4">PB6250</strain>
    </source>
</reference>
<keyword evidence="4" id="KW-1185">Reference proteome</keyword>
<keyword evidence="1" id="KW-1133">Transmembrane helix</keyword>
<dbReference type="Proteomes" id="UP001387215">
    <property type="component" value="Unassembled WGS sequence"/>
</dbReference>
<keyword evidence="1" id="KW-0812">Transmembrane</keyword>
<proteinExistence type="predicted"/>
<dbReference type="EMBL" id="CP159925">
    <property type="protein sequence ID" value="XCO73436.1"/>
    <property type="molecule type" value="Genomic_DNA"/>
</dbReference>
<dbReference type="RefSeq" id="WP_336131398.1">
    <property type="nucleotide sequence ID" value="NZ_CP159925.1"/>
</dbReference>
<evidence type="ECO:0000256" key="1">
    <source>
        <dbReference type="SAM" id="Phobius"/>
    </source>
</evidence>
<evidence type="ECO:0000313" key="4">
    <source>
        <dbReference type="Proteomes" id="UP001387215"/>
    </source>
</evidence>
<feature type="transmembrane region" description="Helical" evidence="1">
    <location>
        <begin position="87"/>
        <end position="109"/>
    </location>
</feature>
<feature type="transmembrane region" description="Helical" evidence="1">
    <location>
        <begin position="31"/>
        <end position="52"/>
    </location>
</feature>
<evidence type="ECO:0000313" key="2">
    <source>
        <dbReference type="EMBL" id="MEI2454431.1"/>
    </source>
</evidence>
<gene>
    <name evidence="3" type="ORF">ABU614_13625</name>
    <name evidence="2" type="ORF">V2J18_07035</name>
</gene>
<name>A0AAU8MPE1_9GAMM</name>
<reference evidence="3" key="2">
    <citation type="submission" date="2024-06" db="EMBL/GenBank/DDBJ databases">
        <authorList>
            <person name="Li S."/>
        </authorList>
    </citation>
    <scope>NUCLEOTIDE SEQUENCE</scope>
    <source>
        <strain evidence="3">SR10</strain>
    </source>
</reference>
<sequence>MNGHSRWSALALTLVSLPAAASYSDGAYGLFLALFSVPVALVAIVLTIVLYWKRAFHSRGFAYGYVAVFCAAALGVVAMSTTAGETVSVLTVAVVEAVLLLPVVAPALLQCWSANGDDD</sequence>
<accession>A0AAU8MPE1</accession>
<dbReference type="AlphaFoldDB" id="A0AAU8MPE1"/>
<evidence type="ECO:0000313" key="3">
    <source>
        <dbReference type="EMBL" id="XCO73436.1"/>
    </source>
</evidence>